<name>A0A1G9RXB3_9GAMM</name>
<dbReference type="STRING" id="119000.SAMN05661010_03827"/>
<evidence type="ECO:0000313" key="6">
    <source>
        <dbReference type="EMBL" id="SDM27794.1"/>
    </source>
</evidence>
<evidence type="ECO:0000256" key="1">
    <source>
        <dbReference type="ARBA" id="ARBA00006926"/>
    </source>
</evidence>
<dbReference type="FunFam" id="3.40.30.10:FF:000010">
    <property type="entry name" value="Glutathione peroxidase"/>
    <property type="match status" value="1"/>
</dbReference>
<dbReference type="PROSITE" id="PS51355">
    <property type="entry name" value="GLUTATHIONE_PEROXID_3"/>
    <property type="match status" value="1"/>
</dbReference>
<dbReference type="PANTHER" id="PTHR11592">
    <property type="entry name" value="GLUTATHIONE PEROXIDASE"/>
    <property type="match status" value="1"/>
</dbReference>
<evidence type="ECO:0000256" key="3">
    <source>
        <dbReference type="ARBA" id="ARBA00023002"/>
    </source>
</evidence>
<dbReference type="InterPro" id="IPR000889">
    <property type="entry name" value="Glutathione_peroxidase"/>
</dbReference>
<reference evidence="6 7" key="1">
    <citation type="submission" date="2016-10" db="EMBL/GenBank/DDBJ databases">
        <authorList>
            <person name="de Groot N.N."/>
        </authorList>
    </citation>
    <scope>NUCLEOTIDE SEQUENCE [LARGE SCALE GENOMIC DNA]</scope>
    <source>
        <strain evidence="6 7">DSM 14789</strain>
    </source>
</reference>
<dbReference type="PROSITE" id="PS00763">
    <property type="entry name" value="GLUTATHIONE_PEROXID_2"/>
    <property type="match status" value="1"/>
</dbReference>
<dbReference type="GO" id="GO:0034599">
    <property type="term" value="P:cellular response to oxidative stress"/>
    <property type="evidence" value="ECO:0007669"/>
    <property type="project" value="TreeGrafter"/>
</dbReference>
<dbReference type="EMBL" id="FNGI01000017">
    <property type="protein sequence ID" value="SDM27794.1"/>
    <property type="molecule type" value="Genomic_DNA"/>
</dbReference>
<dbReference type="InterPro" id="IPR036249">
    <property type="entry name" value="Thioredoxin-like_sf"/>
</dbReference>
<dbReference type="InterPro" id="IPR029760">
    <property type="entry name" value="GPX_CS"/>
</dbReference>
<comment type="similarity">
    <text evidence="1 5">Belongs to the glutathione peroxidase family.</text>
</comment>
<keyword evidence="2 5" id="KW-0575">Peroxidase</keyword>
<dbReference type="Pfam" id="PF00255">
    <property type="entry name" value="GSHPx"/>
    <property type="match status" value="1"/>
</dbReference>
<evidence type="ECO:0000256" key="4">
    <source>
        <dbReference type="PIRSR" id="PIRSR000303-1"/>
    </source>
</evidence>
<dbReference type="InterPro" id="IPR029759">
    <property type="entry name" value="GPX_AS"/>
</dbReference>
<dbReference type="PRINTS" id="PR01011">
    <property type="entry name" value="GLUTPROXDASE"/>
</dbReference>
<keyword evidence="3 5" id="KW-0560">Oxidoreductase</keyword>
<dbReference type="GO" id="GO:0004601">
    <property type="term" value="F:peroxidase activity"/>
    <property type="evidence" value="ECO:0007669"/>
    <property type="project" value="UniProtKB-KW"/>
</dbReference>
<sequence length="164" mass="18729">MHIYDQDCRTQSGEPFNLRALRGQVLLVVNVASRCGYTPQLAELERLYRRYRDQGFTVLAFPCNQFARQSPESSTAFARFCERDYGVTFPLMEKVRVNGRGAHPLFVLLRRQAPGVLGSTTIKWNFTKFLVGRDGQVIRRFGPRDGRRHMMPALEAALDTPFSA</sequence>
<proteinExistence type="inferred from homology"/>
<gene>
    <name evidence="6" type="ORF">SAMN05661010_03827</name>
</gene>
<evidence type="ECO:0000256" key="2">
    <source>
        <dbReference type="ARBA" id="ARBA00022559"/>
    </source>
</evidence>
<dbReference type="CDD" id="cd00340">
    <property type="entry name" value="GSH_Peroxidase"/>
    <property type="match status" value="1"/>
</dbReference>
<dbReference type="OrthoDB" id="9785502at2"/>
<dbReference type="PIRSF" id="PIRSF000303">
    <property type="entry name" value="Glutathion_perox"/>
    <property type="match status" value="1"/>
</dbReference>
<organism evidence="6 7">
    <name type="scientific">Modicisalibacter muralis</name>
    <dbReference type="NCBI Taxonomy" id="119000"/>
    <lineage>
        <taxon>Bacteria</taxon>
        <taxon>Pseudomonadati</taxon>
        <taxon>Pseudomonadota</taxon>
        <taxon>Gammaproteobacteria</taxon>
        <taxon>Oceanospirillales</taxon>
        <taxon>Halomonadaceae</taxon>
        <taxon>Modicisalibacter</taxon>
    </lineage>
</organism>
<keyword evidence="7" id="KW-1185">Reference proteome</keyword>
<accession>A0A1G9RXB3</accession>
<dbReference type="Gene3D" id="3.40.30.10">
    <property type="entry name" value="Glutaredoxin"/>
    <property type="match status" value="1"/>
</dbReference>
<dbReference type="SUPFAM" id="SSF52833">
    <property type="entry name" value="Thioredoxin-like"/>
    <property type="match status" value="1"/>
</dbReference>
<feature type="active site" evidence="4">
    <location>
        <position position="35"/>
    </location>
</feature>
<protein>
    <recommendedName>
        <fullName evidence="5">Glutathione peroxidase</fullName>
    </recommendedName>
</protein>
<evidence type="ECO:0000313" key="7">
    <source>
        <dbReference type="Proteomes" id="UP000198654"/>
    </source>
</evidence>
<evidence type="ECO:0000256" key="5">
    <source>
        <dbReference type="RuleBase" id="RU000499"/>
    </source>
</evidence>
<dbReference type="PROSITE" id="PS00460">
    <property type="entry name" value="GLUTATHIONE_PEROXID_1"/>
    <property type="match status" value="1"/>
</dbReference>
<dbReference type="PANTHER" id="PTHR11592:SF78">
    <property type="entry name" value="GLUTATHIONE PEROXIDASE"/>
    <property type="match status" value="1"/>
</dbReference>
<dbReference type="AlphaFoldDB" id="A0A1G9RXB3"/>
<dbReference type="RefSeq" id="WP_089730877.1">
    <property type="nucleotide sequence ID" value="NZ_FNGI01000017.1"/>
</dbReference>
<dbReference type="Proteomes" id="UP000198654">
    <property type="component" value="Unassembled WGS sequence"/>
</dbReference>